<accession>A0A3M7QUG9</accession>
<dbReference type="AlphaFoldDB" id="A0A3M7QUG9"/>
<organism evidence="1 2">
    <name type="scientific">Brachionus plicatilis</name>
    <name type="common">Marine rotifer</name>
    <name type="synonym">Brachionus muelleri</name>
    <dbReference type="NCBI Taxonomy" id="10195"/>
    <lineage>
        <taxon>Eukaryota</taxon>
        <taxon>Metazoa</taxon>
        <taxon>Spiralia</taxon>
        <taxon>Gnathifera</taxon>
        <taxon>Rotifera</taxon>
        <taxon>Eurotatoria</taxon>
        <taxon>Monogononta</taxon>
        <taxon>Pseudotrocha</taxon>
        <taxon>Ploima</taxon>
        <taxon>Brachionidae</taxon>
        <taxon>Brachionus</taxon>
    </lineage>
</organism>
<gene>
    <name evidence="1" type="ORF">BpHYR1_026522</name>
</gene>
<comment type="caution">
    <text evidence="1">The sequence shown here is derived from an EMBL/GenBank/DDBJ whole genome shotgun (WGS) entry which is preliminary data.</text>
</comment>
<evidence type="ECO:0000313" key="2">
    <source>
        <dbReference type="Proteomes" id="UP000276133"/>
    </source>
</evidence>
<keyword evidence="2" id="KW-1185">Reference proteome</keyword>
<evidence type="ECO:0000313" key="1">
    <source>
        <dbReference type="EMBL" id="RNA14731.1"/>
    </source>
</evidence>
<dbReference type="Proteomes" id="UP000276133">
    <property type="component" value="Unassembled WGS sequence"/>
</dbReference>
<proteinExistence type="predicted"/>
<reference evidence="1 2" key="1">
    <citation type="journal article" date="2018" name="Sci. Rep.">
        <title>Genomic signatures of local adaptation to the degree of environmental predictability in rotifers.</title>
        <authorList>
            <person name="Franch-Gras L."/>
            <person name="Hahn C."/>
            <person name="Garcia-Roger E.M."/>
            <person name="Carmona M.J."/>
            <person name="Serra M."/>
            <person name="Gomez A."/>
        </authorList>
    </citation>
    <scope>NUCLEOTIDE SEQUENCE [LARGE SCALE GENOMIC DNA]</scope>
    <source>
        <strain evidence="1">HYR1</strain>
    </source>
</reference>
<sequence>MIHSADLILGFLKILNYEKLRNFKIFSIWIKICSFSKNYNLVTKTKNNFFLPSLINLNNEENSLANLDQHFDAFLQTIVYN</sequence>
<protein>
    <submittedName>
        <fullName evidence="1">Uncharacterized protein</fullName>
    </submittedName>
</protein>
<dbReference type="EMBL" id="REGN01005118">
    <property type="protein sequence ID" value="RNA14731.1"/>
    <property type="molecule type" value="Genomic_DNA"/>
</dbReference>
<name>A0A3M7QUG9_BRAPC</name>